<feature type="compositionally biased region" description="Pro residues" evidence="1">
    <location>
        <begin position="149"/>
        <end position="161"/>
    </location>
</feature>
<proteinExistence type="predicted"/>
<feature type="compositionally biased region" description="Low complexity" evidence="1">
    <location>
        <begin position="472"/>
        <end position="486"/>
    </location>
</feature>
<feature type="compositionally biased region" description="Pro residues" evidence="1">
    <location>
        <begin position="172"/>
        <end position="185"/>
    </location>
</feature>
<keyword evidence="5" id="KW-1185">Reference proteome</keyword>
<evidence type="ECO:0000256" key="1">
    <source>
        <dbReference type="SAM" id="MobiDB-lite"/>
    </source>
</evidence>
<gene>
    <name evidence="3" type="ORF">EG327_011761</name>
    <name evidence="2" type="ORF">EG328_008843</name>
</gene>
<feature type="compositionally biased region" description="Pro residues" evidence="1">
    <location>
        <begin position="111"/>
        <end position="138"/>
    </location>
</feature>
<feature type="compositionally biased region" description="Low complexity" evidence="1">
    <location>
        <begin position="21"/>
        <end position="33"/>
    </location>
</feature>
<dbReference type="PRINTS" id="PR01217">
    <property type="entry name" value="PRICHEXTENSN"/>
</dbReference>
<dbReference type="EMBL" id="WNWS01000051">
    <property type="protein sequence ID" value="KAE9984357.1"/>
    <property type="molecule type" value="Genomic_DNA"/>
</dbReference>
<dbReference type="AlphaFoldDB" id="A0A8H3Z8I9"/>
<feature type="region of interest" description="Disordered" evidence="1">
    <location>
        <begin position="416"/>
        <end position="441"/>
    </location>
</feature>
<evidence type="ECO:0000313" key="5">
    <source>
        <dbReference type="Proteomes" id="UP000490939"/>
    </source>
</evidence>
<feature type="compositionally biased region" description="Pro residues" evidence="1">
    <location>
        <begin position="211"/>
        <end position="228"/>
    </location>
</feature>
<evidence type="ECO:0000313" key="4">
    <source>
        <dbReference type="Proteomes" id="UP000447873"/>
    </source>
</evidence>
<feature type="compositionally biased region" description="Pro residues" evidence="1">
    <location>
        <begin position="1"/>
        <end position="20"/>
    </location>
</feature>
<accession>A0A8H3Z8I9</accession>
<dbReference type="EMBL" id="WNWR01000097">
    <property type="protein sequence ID" value="KAE9991384.1"/>
    <property type="molecule type" value="Genomic_DNA"/>
</dbReference>
<evidence type="ECO:0000313" key="2">
    <source>
        <dbReference type="EMBL" id="KAE9984357.1"/>
    </source>
</evidence>
<reference evidence="2 4" key="1">
    <citation type="submission" date="2018-12" db="EMBL/GenBank/DDBJ databases">
        <title>Venturia inaequalis Genome Resource.</title>
        <authorList>
            <person name="Lichtner F.J."/>
        </authorList>
    </citation>
    <scope>NUCLEOTIDE SEQUENCE [LARGE SCALE GENOMIC DNA]</scope>
    <source>
        <strain evidence="2 4">120213</strain>
        <strain evidence="3 5">DMI_063113</strain>
    </source>
</reference>
<evidence type="ECO:0000313" key="3">
    <source>
        <dbReference type="EMBL" id="KAE9991384.1"/>
    </source>
</evidence>
<feature type="compositionally biased region" description="Polar residues" evidence="1">
    <location>
        <begin position="558"/>
        <end position="568"/>
    </location>
</feature>
<feature type="compositionally biased region" description="Polar residues" evidence="1">
    <location>
        <begin position="612"/>
        <end position="632"/>
    </location>
</feature>
<sequence>MSHLPPPPPNAASYAPPQPPGGQQYPYPYQGQPAYPPPPPPPAGYGNSYHANGYGQDHSLPPRSGPHDPPKSKMQVTRYPPPPGRRPYPGQQAPSNQPPPASQAPYAGYNPAPPAYPPNQAPSAYPPYPQHPPPPPNQAPYAGYNQAPPARPPMPPPPPSQAPYAGYNQAPPVYPPYPPPPPPNAYHPASQSNPPYSAPQAPPAHYQPQPAWSPPPSATSQRGPPPTRTPAHSVVSNASPAAPYRPGPEVIKHRNDPTFYDGWDDDEFDMEDVVWPKSSDIIDERFSIGQYIWHPAERLTRAISSNIDVPLLPASVAQRHARKIIVSKYFQGKEEENEGSEYIYTFQRIRNVENEWAERKDDPIFRSFPPQDSNKFLDVKQVRQQVMEDARRLRESDSKDETDVMGSLEQALSSYIGTGAPSASGSTTGPPDGKAVKGGSSTEAALASLGVSGEAKPVYTTPFPAYAPSNEQTFTSNRRTSSTQSSHQLPPPQHARPLPQRGYHGPPLNHPLPPPPPSAYRPPPHLPPPYPNQPPPNGQYPNRPPPHTAYQNYPPPMSASSYQTSAPSYNRKRSASIDSFADPWKVGNGRDNTPSAIGPGTPVGSDFGDFTVNGSTSENTLKAESRSPPSRQSGDHGDYRKRKIDENENLQRKRSKPKVTVDSAYQRRW</sequence>
<feature type="region of interest" description="Disordered" evidence="1">
    <location>
        <begin position="1"/>
        <end position="258"/>
    </location>
</feature>
<feature type="compositionally biased region" description="Pro residues" evidence="1">
    <location>
        <begin position="34"/>
        <end position="43"/>
    </location>
</feature>
<feature type="compositionally biased region" description="Pro residues" evidence="1">
    <location>
        <begin position="508"/>
        <end position="557"/>
    </location>
</feature>
<dbReference type="Proteomes" id="UP000447873">
    <property type="component" value="Unassembled WGS sequence"/>
</dbReference>
<feature type="compositionally biased region" description="Low complexity" evidence="1">
    <location>
        <begin position="186"/>
        <end position="195"/>
    </location>
</feature>
<organism evidence="2 4">
    <name type="scientific">Venturia inaequalis</name>
    <name type="common">Apple scab fungus</name>
    <dbReference type="NCBI Taxonomy" id="5025"/>
    <lineage>
        <taxon>Eukaryota</taxon>
        <taxon>Fungi</taxon>
        <taxon>Dikarya</taxon>
        <taxon>Ascomycota</taxon>
        <taxon>Pezizomycotina</taxon>
        <taxon>Dothideomycetes</taxon>
        <taxon>Pleosporomycetidae</taxon>
        <taxon>Venturiales</taxon>
        <taxon>Venturiaceae</taxon>
        <taxon>Venturia</taxon>
    </lineage>
</organism>
<name>A0A8H3Z8I9_VENIN</name>
<protein>
    <submittedName>
        <fullName evidence="2">Uncharacterized protein</fullName>
    </submittedName>
</protein>
<feature type="compositionally biased region" description="Polar residues" evidence="1">
    <location>
        <begin position="416"/>
        <end position="429"/>
    </location>
</feature>
<comment type="caution">
    <text evidence="2">The sequence shown here is derived from an EMBL/GenBank/DDBJ whole genome shotgun (WGS) entry which is preliminary data.</text>
</comment>
<feature type="compositionally biased region" description="Basic and acidic residues" evidence="1">
    <location>
        <begin position="633"/>
        <end position="651"/>
    </location>
</feature>
<dbReference type="Proteomes" id="UP000490939">
    <property type="component" value="Unassembled WGS sequence"/>
</dbReference>
<feature type="region of interest" description="Disordered" evidence="1">
    <location>
        <begin position="462"/>
        <end position="669"/>
    </location>
</feature>
<feature type="compositionally biased region" description="Low complexity" evidence="1">
    <location>
        <begin position="139"/>
        <end position="148"/>
    </location>
</feature>